<dbReference type="Gene3D" id="1.10.3730.20">
    <property type="match status" value="1"/>
</dbReference>
<feature type="domain" description="EamA" evidence="2">
    <location>
        <begin position="32"/>
        <end position="146"/>
    </location>
</feature>
<feature type="transmembrane region" description="Helical" evidence="1">
    <location>
        <begin position="74"/>
        <end position="92"/>
    </location>
</feature>
<evidence type="ECO:0000313" key="3">
    <source>
        <dbReference type="EMBL" id="GJE54857.1"/>
    </source>
</evidence>
<accession>A0ABQ4TK13</accession>
<organism evidence="3 4">
    <name type="scientific">Methylobacterium thuringiense</name>
    <dbReference type="NCBI Taxonomy" id="1003091"/>
    <lineage>
        <taxon>Bacteria</taxon>
        <taxon>Pseudomonadati</taxon>
        <taxon>Pseudomonadota</taxon>
        <taxon>Alphaproteobacteria</taxon>
        <taxon>Hyphomicrobiales</taxon>
        <taxon>Methylobacteriaceae</taxon>
        <taxon>Methylobacterium</taxon>
    </lineage>
</organism>
<evidence type="ECO:0000256" key="1">
    <source>
        <dbReference type="SAM" id="Phobius"/>
    </source>
</evidence>
<feature type="transmembrane region" description="Helical" evidence="1">
    <location>
        <begin position="104"/>
        <end position="123"/>
    </location>
</feature>
<gene>
    <name evidence="3" type="ORF">EKPJFOCH_1342</name>
</gene>
<reference evidence="3" key="1">
    <citation type="journal article" date="2021" name="Front. Microbiol.">
        <title>Comprehensive Comparative Genomics and Phenotyping of Methylobacterium Species.</title>
        <authorList>
            <person name="Alessa O."/>
            <person name="Ogura Y."/>
            <person name="Fujitani Y."/>
            <person name="Takami H."/>
            <person name="Hayashi T."/>
            <person name="Sahin N."/>
            <person name="Tani A."/>
        </authorList>
    </citation>
    <scope>NUCLEOTIDE SEQUENCE</scope>
    <source>
        <strain evidence="3">DSM 23674</strain>
    </source>
</reference>
<dbReference type="InterPro" id="IPR037185">
    <property type="entry name" value="EmrE-like"/>
</dbReference>
<sequence>MEAALEAAPGFLAILGAALGRLRSADRGVRQVGIANVNSDFATFIRTVVILCTLGAILLGTGQWQPLESVSARSYVFLVLSGLATGGSWLCYFRALKLGDAARVAPIDKLSVVLVAIFGVIFLGERLSLPNWVGVAFIAAGAALVAYRG</sequence>
<evidence type="ECO:0000313" key="4">
    <source>
        <dbReference type="Proteomes" id="UP001055101"/>
    </source>
</evidence>
<feature type="transmembrane region" description="Helical" evidence="1">
    <location>
        <begin position="129"/>
        <end position="147"/>
    </location>
</feature>
<comment type="caution">
    <text evidence="3">The sequence shown here is derived from an EMBL/GenBank/DDBJ whole genome shotgun (WGS) entry which is preliminary data.</text>
</comment>
<keyword evidence="1" id="KW-0812">Transmembrane</keyword>
<dbReference type="SUPFAM" id="SSF103481">
    <property type="entry name" value="Multidrug resistance efflux transporter EmrE"/>
    <property type="match status" value="1"/>
</dbReference>
<proteinExistence type="predicted"/>
<reference evidence="3" key="2">
    <citation type="submission" date="2021-08" db="EMBL/GenBank/DDBJ databases">
        <authorList>
            <person name="Tani A."/>
            <person name="Ola A."/>
            <person name="Ogura Y."/>
            <person name="Katsura K."/>
            <person name="Hayashi T."/>
        </authorList>
    </citation>
    <scope>NUCLEOTIDE SEQUENCE</scope>
    <source>
        <strain evidence="3">DSM 23674</strain>
    </source>
</reference>
<name>A0ABQ4TK13_9HYPH</name>
<keyword evidence="4" id="KW-1185">Reference proteome</keyword>
<evidence type="ECO:0000259" key="2">
    <source>
        <dbReference type="Pfam" id="PF00892"/>
    </source>
</evidence>
<feature type="transmembrane region" description="Helical" evidence="1">
    <location>
        <begin position="6"/>
        <end position="22"/>
    </location>
</feature>
<feature type="transmembrane region" description="Helical" evidence="1">
    <location>
        <begin position="43"/>
        <end position="62"/>
    </location>
</feature>
<keyword evidence="1" id="KW-0472">Membrane</keyword>
<dbReference type="EMBL" id="BPRA01000006">
    <property type="protein sequence ID" value="GJE54857.1"/>
    <property type="molecule type" value="Genomic_DNA"/>
</dbReference>
<dbReference type="Proteomes" id="UP001055101">
    <property type="component" value="Unassembled WGS sequence"/>
</dbReference>
<dbReference type="Pfam" id="PF00892">
    <property type="entry name" value="EamA"/>
    <property type="match status" value="1"/>
</dbReference>
<keyword evidence="1" id="KW-1133">Transmembrane helix</keyword>
<protein>
    <recommendedName>
        <fullName evidence="2">EamA domain-containing protein</fullName>
    </recommendedName>
</protein>
<dbReference type="InterPro" id="IPR000620">
    <property type="entry name" value="EamA_dom"/>
</dbReference>